<evidence type="ECO:0000256" key="4">
    <source>
        <dbReference type="ARBA" id="ARBA00023065"/>
    </source>
</evidence>
<evidence type="ECO:0000259" key="6">
    <source>
        <dbReference type="PROSITE" id="PS50042"/>
    </source>
</evidence>
<accession>A0A382ILD4</accession>
<feature type="domain" description="Cyclic nucleotide-binding" evidence="6">
    <location>
        <begin position="409"/>
        <end position="442"/>
    </location>
</feature>
<dbReference type="GO" id="GO:0005886">
    <property type="term" value="C:plasma membrane"/>
    <property type="evidence" value="ECO:0007669"/>
    <property type="project" value="UniProtKB-SubCell"/>
</dbReference>
<feature type="transmembrane region" description="Helical" evidence="5">
    <location>
        <begin position="93"/>
        <end position="116"/>
    </location>
</feature>
<feature type="non-terminal residue" evidence="7">
    <location>
        <position position="1"/>
    </location>
</feature>
<feature type="non-terminal residue" evidence="7">
    <location>
        <position position="442"/>
    </location>
</feature>
<keyword evidence="5" id="KW-1133">Transmembrane helix</keyword>
<keyword evidence="4" id="KW-0406">Ion transport</keyword>
<dbReference type="EMBL" id="UINC01067935">
    <property type="protein sequence ID" value="SVC00099.1"/>
    <property type="molecule type" value="Genomic_DNA"/>
</dbReference>
<dbReference type="InterPro" id="IPR018422">
    <property type="entry name" value="Cation/H_exchanger_CPA1"/>
</dbReference>
<dbReference type="InterPro" id="IPR000595">
    <property type="entry name" value="cNMP-bd_dom"/>
</dbReference>
<evidence type="ECO:0000256" key="5">
    <source>
        <dbReference type="SAM" id="Phobius"/>
    </source>
</evidence>
<name>A0A382ILD4_9ZZZZ</name>
<protein>
    <recommendedName>
        <fullName evidence="6">Cyclic nucleotide-binding domain-containing protein</fullName>
    </recommendedName>
</protein>
<evidence type="ECO:0000256" key="2">
    <source>
        <dbReference type="ARBA" id="ARBA00022448"/>
    </source>
</evidence>
<feature type="transmembrane region" description="Helical" evidence="5">
    <location>
        <begin position="20"/>
        <end position="42"/>
    </location>
</feature>
<sequence length="442" mass="49350">IFFLVGILVPNVLKDFTGEQAIWLVVLLAVAFAARFAVLFGLLPLMIRAKLSQNVSNAFKTVMFWGGLRGAVSLALALIIFETDGVEQDVKNFIVVLVTCFVLFTLFVNATTIRFVMAMFGLDKLSPADLAVRDRVMALSLSRIQGEIHNVAEAQQVSEKLAGEISDDFTKRLSTLEHQMENTAELGEDDRVKIGLGTLVNREREIYLKRFSDGVASDDITRALLAGTDILEDSMKSDGVKGYEEAVAQKLGFDFGFRVAMYLQRRFGLTSALQNQLAERFEVLIATQTGLRQLLDVAAKSMESLLGSETAKRLEAIVRRRAAVTDQALDALKLQYPAYFEAVQRCHMGRVTVRLEDLDYRRMLSEQLISPDVYNNLIQELGLRARDFETMPELDLGLKPEVMVAKVPFFAELDPARIHQIVSLLRPRLVLPGEKVITKGET</sequence>
<dbReference type="PANTHER" id="PTHR10110:SF86">
    <property type="entry name" value="SODIUM_HYDROGEN EXCHANGER 7"/>
    <property type="match status" value="1"/>
</dbReference>
<dbReference type="GO" id="GO:0015385">
    <property type="term" value="F:sodium:proton antiporter activity"/>
    <property type="evidence" value="ECO:0007669"/>
    <property type="project" value="InterPro"/>
</dbReference>
<organism evidence="7">
    <name type="scientific">marine metagenome</name>
    <dbReference type="NCBI Taxonomy" id="408172"/>
    <lineage>
        <taxon>unclassified sequences</taxon>
        <taxon>metagenomes</taxon>
        <taxon>ecological metagenomes</taxon>
    </lineage>
</organism>
<dbReference type="GO" id="GO:0098719">
    <property type="term" value="P:sodium ion import across plasma membrane"/>
    <property type="evidence" value="ECO:0007669"/>
    <property type="project" value="TreeGrafter"/>
</dbReference>
<evidence type="ECO:0000256" key="1">
    <source>
        <dbReference type="ARBA" id="ARBA00004651"/>
    </source>
</evidence>
<dbReference type="PANTHER" id="PTHR10110">
    <property type="entry name" value="SODIUM/HYDROGEN EXCHANGER"/>
    <property type="match status" value="1"/>
</dbReference>
<evidence type="ECO:0000256" key="3">
    <source>
        <dbReference type="ARBA" id="ARBA00022475"/>
    </source>
</evidence>
<proteinExistence type="predicted"/>
<keyword evidence="2" id="KW-0813">Transport</keyword>
<reference evidence="7" key="1">
    <citation type="submission" date="2018-05" db="EMBL/GenBank/DDBJ databases">
        <authorList>
            <person name="Lanie J.A."/>
            <person name="Ng W.-L."/>
            <person name="Kazmierczak K.M."/>
            <person name="Andrzejewski T.M."/>
            <person name="Davidsen T.M."/>
            <person name="Wayne K.J."/>
            <person name="Tettelin H."/>
            <person name="Glass J.I."/>
            <person name="Rusch D."/>
            <person name="Podicherti R."/>
            <person name="Tsui H.-C.T."/>
            <person name="Winkler M.E."/>
        </authorList>
    </citation>
    <scope>NUCLEOTIDE SEQUENCE</scope>
</reference>
<dbReference type="PROSITE" id="PS50042">
    <property type="entry name" value="CNMP_BINDING_3"/>
    <property type="match status" value="1"/>
</dbReference>
<dbReference type="AlphaFoldDB" id="A0A382ILD4"/>
<gene>
    <name evidence="7" type="ORF">METZ01_LOCUS252953</name>
</gene>
<keyword evidence="5" id="KW-0472">Membrane</keyword>
<feature type="transmembrane region" description="Helical" evidence="5">
    <location>
        <begin position="62"/>
        <end position="81"/>
    </location>
</feature>
<dbReference type="GO" id="GO:0051453">
    <property type="term" value="P:regulation of intracellular pH"/>
    <property type="evidence" value="ECO:0007669"/>
    <property type="project" value="TreeGrafter"/>
</dbReference>
<keyword evidence="5" id="KW-0812">Transmembrane</keyword>
<dbReference type="GO" id="GO:0015386">
    <property type="term" value="F:potassium:proton antiporter activity"/>
    <property type="evidence" value="ECO:0007669"/>
    <property type="project" value="TreeGrafter"/>
</dbReference>
<comment type="subcellular location">
    <subcellularLocation>
        <location evidence="1">Cell membrane</location>
        <topology evidence="1">Multi-pass membrane protein</topology>
    </subcellularLocation>
</comment>
<evidence type="ECO:0000313" key="7">
    <source>
        <dbReference type="EMBL" id="SVC00099.1"/>
    </source>
</evidence>
<keyword evidence="3" id="KW-1003">Cell membrane</keyword>